<comment type="caution">
    <text evidence="2">The sequence shown here is derived from an EMBL/GenBank/DDBJ whole genome shotgun (WGS) entry which is preliminary data.</text>
</comment>
<feature type="compositionally biased region" description="Basic and acidic residues" evidence="1">
    <location>
        <begin position="126"/>
        <end position="146"/>
    </location>
</feature>
<accession>A0A5B7IVI6</accession>
<name>A0A5B7IVI6_PORTR</name>
<keyword evidence="3" id="KW-1185">Reference proteome</keyword>
<reference evidence="2 3" key="1">
    <citation type="submission" date="2019-05" db="EMBL/GenBank/DDBJ databases">
        <title>Another draft genome of Portunus trituberculatus and its Hox gene families provides insights of decapod evolution.</title>
        <authorList>
            <person name="Jeong J.-H."/>
            <person name="Song I."/>
            <person name="Kim S."/>
            <person name="Choi T."/>
            <person name="Kim D."/>
            <person name="Ryu S."/>
            <person name="Kim W."/>
        </authorList>
    </citation>
    <scope>NUCLEOTIDE SEQUENCE [LARGE SCALE GENOMIC DNA]</scope>
    <source>
        <tissue evidence="2">Muscle</tissue>
    </source>
</reference>
<organism evidence="2 3">
    <name type="scientific">Portunus trituberculatus</name>
    <name type="common">Swimming crab</name>
    <name type="synonym">Neptunus trituberculatus</name>
    <dbReference type="NCBI Taxonomy" id="210409"/>
    <lineage>
        <taxon>Eukaryota</taxon>
        <taxon>Metazoa</taxon>
        <taxon>Ecdysozoa</taxon>
        <taxon>Arthropoda</taxon>
        <taxon>Crustacea</taxon>
        <taxon>Multicrustacea</taxon>
        <taxon>Malacostraca</taxon>
        <taxon>Eumalacostraca</taxon>
        <taxon>Eucarida</taxon>
        <taxon>Decapoda</taxon>
        <taxon>Pleocyemata</taxon>
        <taxon>Brachyura</taxon>
        <taxon>Eubrachyura</taxon>
        <taxon>Portunoidea</taxon>
        <taxon>Portunidae</taxon>
        <taxon>Portuninae</taxon>
        <taxon>Portunus</taxon>
    </lineage>
</organism>
<dbReference type="Proteomes" id="UP000324222">
    <property type="component" value="Unassembled WGS sequence"/>
</dbReference>
<dbReference type="AlphaFoldDB" id="A0A5B7IVI6"/>
<proteinExistence type="predicted"/>
<protein>
    <submittedName>
        <fullName evidence="2">Uncharacterized protein</fullName>
    </submittedName>
</protein>
<dbReference type="EMBL" id="VSRR010064832">
    <property type="protein sequence ID" value="MPC84224.1"/>
    <property type="molecule type" value="Genomic_DNA"/>
</dbReference>
<gene>
    <name evidence="2" type="ORF">E2C01_078953</name>
</gene>
<evidence type="ECO:0000256" key="1">
    <source>
        <dbReference type="SAM" id="MobiDB-lite"/>
    </source>
</evidence>
<evidence type="ECO:0000313" key="2">
    <source>
        <dbReference type="EMBL" id="MPC84224.1"/>
    </source>
</evidence>
<feature type="region of interest" description="Disordered" evidence="1">
    <location>
        <begin position="106"/>
        <end position="146"/>
    </location>
</feature>
<feature type="region of interest" description="Disordered" evidence="1">
    <location>
        <begin position="1"/>
        <end position="26"/>
    </location>
</feature>
<sequence>MNQSIKSITAQPASHSIRPQTHSHTLYSDGVGDGVRAVEISGGASVVPSIPRLDIRHQQTAIWVLLQSPLVVWDALATVGGRAPWVISCMKDVVGGEKSKCVKVSGCPPHDKQDAAPLPILQSGGNRREGKSRTEGRQVQEKGRRG</sequence>
<evidence type="ECO:0000313" key="3">
    <source>
        <dbReference type="Proteomes" id="UP000324222"/>
    </source>
</evidence>